<keyword evidence="2" id="KW-1185">Reference proteome</keyword>
<proteinExistence type="predicted"/>
<sequence>MSTSSLAVHLLNEHGLQKKPSKRCSRSPTSDASDTEVSADEAPDDNEALSHGSVPQTSTGPKPRKRQKKSAERQEKIDQALAKMIAVNQLPLAFATSTGFKHFMDVVEPSYKTPSYVKLKNRVKLLHDQLKKKVELHMDSATAVALTSDLWTSRAQDSYITVTAHTLDSEWKSQAFTLATEQMQEWHTGENIMQRMAEVIAVWKLDGKVTAVVTDNASNGIKAVNALRGILEPNDVTCSAHSLHLSINKALSLKEIDDLCRKSGKLVAHFRHSTIASDELSRRQELLGLPTERLTQSCPTRWNSTYQMLAKLVKHRPAIQSVLADRSIVTATSAQNLEITQQEWNVISELCEVLEPLHLATDILCSDTVSPVSMVRPVMKALVKKLGPRASGDYVVENFKEIARLEISRRFSLDWCTQLNSVSARQRASVLDPRYKSLQHEEPSAREAIRANVREMLHDLAPLDDESGTGTTETTATALDILFDAEPHPTAFSRARKHSDKYYNKTALTARITGPVLRSSVLPGFTDPPPKPTTQADKHCPQAAFEAVAPDGVLQVRPNERLNLLAVDTRSVEASERLLKVTNIGEIALQAYEPRPNNCGVGVIKGVPVDLDQQDIFSALLQRAPVKSVRRLGTSENVRIVFATETAPEYIVLGYTRYRVFKYIECPRQCSKCQRFGHVAGACRLPVRCPRCGGNHDRSSCATEQLQCPNCKKQHESTSSRCRVLRKEKEIHNYKMNHNVGYISAKAAIYEKRKAASRGSNDGTTVSCKDACKTAPENPPRIEDTEEFPSLPTRNLPLSPCVTTAKESTQGSGVRVQESTTAAGSSERRGPEAFKVGPCELRLGTDATPWSRVKDPCLVKRGFSARRSAAEEGKGAVFKPCFHQSSSDGGNGDIQLQSVSYAFRRYTRVHYYSGNNQSVDSIFCVPSTTLIVCDSPSLSVALDGMVYRSSRTSEEPADHALRKGLDA</sequence>
<dbReference type="EMBL" id="CM023489">
    <property type="protein sequence ID" value="KAH6922879.1"/>
    <property type="molecule type" value="Genomic_DNA"/>
</dbReference>
<dbReference type="Proteomes" id="UP000821845">
    <property type="component" value="Chromosome 9"/>
</dbReference>
<evidence type="ECO:0000313" key="2">
    <source>
        <dbReference type="Proteomes" id="UP000821845"/>
    </source>
</evidence>
<accession>A0ACB7RN67</accession>
<gene>
    <name evidence="1" type="ORF">HPB50_020006</name>
</gene>
<protein>
    <submittedName>
        <fullName evidence="1">Uncharacterized protein</fullName>
    </submittedName>
</protein>
<comment type="caution">
    <text evidence="1">The sequence shown here is derived from an EMBL/GenBank/DDBJ whole genome shotgun (WGS) entry which is preliminary data.</text>
</comment>
<evidence type="ECO:0000313" key="1">
    <source>
        <dbReference type="EMBL" id="KAH6922879.1"/>
    </source>
</evidence>
<reference evidence="1" key="1">
    <citation type="submission" date="2020-05" db="EMBL/GenBank/DDBJ databases">
        <title>Large-scale comparative analyses of tick genomes elucidate their genetic diversity and vector capacities.</title>
        <authorList>
            <person name="Jia N."/>
            <person name="Wang J."/>
            <person name="Shi W."/>
            <person name="Du L."/>
            <person name="Sun Y."/>
            <person name="Zhan W."/>
            <person name="Jiang J."/>
            <person name="Wang Q."/>
            <person name="Zhang B."/>
            <person name="Ji P."/>
            <person name="Sakyi L.B."/>
            <person name="Cui X."/>
            <person name="Yuan T."/>
            <person name="Jiang B."/>
            <person name="Yang W."/>
            <person name="Lam T.T.-Y."/>
            <person name="Chang Q."/>
            <person name="Ding S."/>
            <person name="Wang X."/>
            <person name="Zhu J."/>
            <person name="Ruan X."/>
            <person name="Zhao L."/>
            <person name="Wei J."/>
            <person name="Que T."/>
            <person name="Du C."/>
            <person name="Cheng J."/>
            <person name="Dai P."/>
            <person name="Han X."/>
            <person name="Huang E."/>
            <person name="Gao Y."/>
            <person name="Liu J."/>
            <person name="Shao H."/>
            <person name="Ye R."/>
            <person name="Li L."/>
            <person name="Wei W."/>
            <person name="Wang X."/>
            <person name="Wang C."/>
            <person name="Yang T."/>
            <person name="Huo Q."/>
            <person name="Li W."/>
            <person name="Guo W."/>
            <person name="Chen H."/>
            <person name="Zhou L."/>
            <person name="Ni X."/>
            <person name="Tian J."/>
            <person name="Zhou Y."/>
            <person name="Sheng Y."/>
            <person name="Liu T."/>
            <person name="Pan Y."/>
            <person name="Xia L."/>
            <person name="Li J."/>
            <person name="Zhao F."/>
            <person name="Cao W."/>
        </authorList>
    </citation>
    <scope>NUCLEOTIDE SEQUENCE</scope>
    <source>
        <strain evidence="1">Hyas-2018</strain>
    </source>
</reference>
<organism evidence="1 2">
    <name type="scientific">Hyalomma asiaticum</name>
    <name type="common">Tick</name>
    <dbReference type="NCBI Taxonomy" id="266040"/>
    <lineage>
        <taxon>Eukaryota</taxon>
        <taxon>Metazoa</taxon>
        <taxon>Ecdysozoa</taxon>
        <taxon>Arthropoda</taxon>
        <taxon>Chelicerata</taxon>
        <taxon>Arachnida</taxon>
        <taxon>Acari</taxon>
        <taxon>Parasitiformes</taxon>
        <taxon>Ixodida</taxon>
        <taxon>Ixodoidea</taxon>
        <taxon>Ixodidae</taxon>
        <taxon>Hyalomminae</taxon>
        <taxon>Hyalomma</taxon>
    </lineage>
</organism>
<name>A0ACB7RN67_HYAAI</name>